<protein>
    <submittedName>
        <fullName evidence="3">YifB family Mg chelatase-like AAA ATPase</fullName>
    </submittedName>
</protein>
<dbReference type="SMART" id="SM00382">
    <property type="entry name" value="AAA"/>
    <property type="match status" value="1"/>
</dbReference>
<reference evidence="3 4" key="1">
    <citation type="journal article" date="2019" name="Int. J. Syst. Evol. Microbiol.">
        <title>The Global Catalogue of Microorganisms (GCM) 10K type strain sequencing project: providing services to taxonomists for standard genome sequencing and annotation.</title>
        <authorList>
            <consortium name="The Broad Institute Genomics Platform"/>
            <consortium name="The Broad Institute Genome Sequencing Center for Infectious Disease"/>
            <person name="Wu L."/>
            <person name="Ma J."/>
        </authorList>
    </citation>
    <scope>NUCLEOTIDE SEQUENCE [LARGE SCALE GENOMIC DNA]</scope>
    <source>
        <strain evidence="3 4">JCM 13595</strain>
    </source>
</reference>
<dbReference type="SUPFAM" id="SSF54211">
    <property type="entry name" value="Ribosomal protein S5 domain 2-like"/>
    <property type="match status" value="1"/>
</dbReference>
<keyword evidence="4" id="KW-1185">Reference proteome</keyword>
<evidence type="ECO:0000313" key="3">
    <source>
        <dbReference type="EMBL" id="GAA2040161.1"/>
    </source>
</evidence>
<dbReference type="Pfam" id="PF01078">
    <property type="entry name" value="Mg_chelatase"/>
    <property type="match status" value="1"/>
</dbReference>
<name>A0ABN2UPP6_9MICC</name>
<dbReference type="CDD" id="cd00009">
    <property type="entry name" value="AAA"/>
    <property type="match status" value="1"/>
</dbReference>
<evidence type="ECO:0000259" key="2">
    <source>
        <dbReference type="SMART" id="SM00382"/>
    </source>
</evidence>
<dbReference type="Proteomes" id="UP001501461">
    <property type="component" value="Unassembled WGS sequence"/>
</dbReference>
<organism evidence="3 4">
    <name type="scientific">Yaniella flava</name>
    <dbReference type="NCBI Taxonomy" id="287930"/>
    <lineage>
        <taxon>Bacteria</taxon>
        <taxon>Bacillati</taxon>
        <taxon>Actinomycetota</taxon>
        <taxon>Actinomycetes</taxon>
        <taxon>Micrococcales</taxon>
        <taxon>Micrococcaceae</taxon>
        <taxon>Yaniella</taxon>
    </lineage>
</organism>
<dbReference type="Pfam" id="PF13335">
    <property type="entry name" value="Mg_chelatase_C"/>
    <property type="match status" value="1"/>
</dbReference>
<dbReference type="InterPro" id="IPR027417">
    <property type="entry name" value="P-loop_NTPase"/>
</dbReference>
<dbReference type="InterPro" id="IPR014721">
    <property type="entry name" value="Ribsml_uS5_D2-typ_fold_subgr"/>
</dbReference>
<sequence length="532" mass="56168">MDTSHDSPVLLNVKTTTRIGRSYSVALNGMQGQLVTIEADIGNALPGFTLLGLPDQSLQEAKDRIRAAARNSGLDLTRRHLTVNLTPASLQKRGSLFDLAIIMAAWGADYAVTRETGPVFLAALGLDGSLQSAPGILPAVMAAVDAGYTDIVVAQASAAEAAMVPGARVRAYGHLSEVAHAFGGPVEPAPVVRSEPTGVSQPDPVPVEPGVDLAELQGQHEARWALEIAAAGGHHLLLNGPPGAGKTMLAQRLPTIMPDMEPSTALEHAALKSLSEGERALTTLPGQSPFEAPHHSATVTALIGGGSGTIRPGAVSKAHGGVLFLDEAAEFKRPVLETLRQPLETGRVIVHRARHTVEFPAQFQLVMATNPCPCGHGYGTGKQCRCTSLQRRRYAAKLSGPLLDRVDLQVSVEPVTSQHLMTQAAAESSADVGARVAAAVQRAQQRLAPYGLSRNGQVPMQLFHESALAVDGAGHRILQQALDTQQISARGYGRILRVAWTIADLLDADRPTADHVDMALYLRLNTTGDHHG</sequence>
<dbReference type="InterPro" id="IPR045006">
    <property type="entry name" value="CHLI-like"/>
</dbReference>
<dbReference type="RefSeq" id="WP_343958333.1">
    <property type="nucleotide sequence ID" value="NZ_BAAAMN010000043.1"/>
</dbReference>
<dbReference type="InterPro" id="IPR020568">
    <property type="entry name" value="Ribosomal_Su5_D2-typ_SF"/>
</dbReference>
<evidence type="ECO:0000313" key="4">
    <source>
        <dbReference type="Proteomes" id="UP001501461"/>
    </source>
</evidence>
<dbReference type="Gene3D" id="3.40.50.300">
    <property type="entry name" value="P-loop containing nucleotide triphosphate hydrolases"/>
    <property type="match status" value="1"/>
</dbReference>
<feature type="domain" description="AAA+ ATPase" evidence="2">
    <location>
        <begin position="232"/>
        <end position="416"/>
    </location>
</feature>
<dbReference type="PANTHER" id="PTHR32039:SF7">
    <property type="entry name" value="COMPETENCE PROTEIN COMM"/>
    <property type="match status" value="1"/>
</dbReference>
<comment type="similarity">
    <text evidence="1">Belongs to the Mg-chelatase subunits D/I family. ComM subfamily.</text>
</comment>
<evidence type="ECO:0000256" key="1">
    <source>
        <dbReference type="ARBA" id="ARBA00006354"/>
    </source>
</evidence>
<dbReference type="EMBL" id="BAAAMN010000043">
    <property type="protein sequence ID" value="GAA2040161.1"/>
    <property type="molecule type" value="Genomic_DNA"/>
</dbReference>
<dbReference type="InterPro" id="IPR025158">
    <property type="entry name" value="Mg_chelat-rel_C"/>
</dbReference>
<accession>A0ABN2UPP6</accession>
<dbReference type="Pfam" id="PF13541">
    <property type="entry name" value="ChlI"/>
    <property type="match status" value="1"/>
</dbReference>
<dbReference type="NCBIfam" id="TIGR00368">
    <property type="entry name" value="YifB family Mg chelatase-like AAA ATPase"/>
    <property type="match status" value="1"/>
</dbReference>
<proteinExistence type="inferred from homology"/>
<dbReference type="SUPFAM" id="SSF52540">
    <property type="entry name" value="P-loop containing nucleoside triphosphate hydrolases"/>
    <property type="match status" value="1"/>
</dbReference>
<gene>
    <name evidence="3" type="ORF">GCM10009720_20820</name>
</gene>
<comment type="caution">
    <text evidence="3">The sequence shown here is derived from an EMBL/GenBank/DDBJ whole genome shotgun (WGS) entry which is preliminary data.</text>
</comment>
<dbReference type="InterPro" id="IPR003593">
    <property type="entry name" value="AAA+_ATPase"/>
</dbReference>
<dbReference type="PANTHER" id="PTHR32039">
    <property type="entry name" value="MAGNESIUM-CHELATASE SUBUNIT CHLI"/>
    <property type="match status" value="1"/>
</dbReference>
<dbReference type="Gene3D" id="3.30.230.10">
    <property type="match status" value="1"/>
</dbReference>
<dbReference type="InterPro" id="IPR000523">
    <property type="entry name" value="Mg_chelatse_chII-like_cat_dom"/>
</dbReference>
<dbReference type="InterPro" id="IPR004482">
    <property type="entry name" value="Mg_chelat-rel"/>
</dbReference>